<accession>A0A382U7M4</accession>
<evidence type="ECO:0000313" key="8">
    <source>
        <dbReference type="EMBL" id="SVD29791.1"/>
    </source>
</evidence>
<comment type="subunit">
    <text evidence="5">The basal body constitutes a major portion of the flagellar organelle and consists of four rings (L,P,S, and M) mounted on a central rod. The rod consists of about 26 subunits of FlgG in the distal portion, and FlgB, FlgC and FlgF are thought to build up the proximal portion of the rod with about 6 subunits each.</text>
</comment>
<evidence type="ECO:0000259" key="6">
    <source>
        <dbReference type="Pfam" id="PF00460"/>
    </source>
</evidence>
<dbReference type="PANTHER" id="PTHR30435:SF2">
    <property type="entry name" value="FLAGELLAR BASAL-BODY ROD PROTEIN FLGC"/>
    <property type="match status" value="1"/>
</dbReference>
<evidence type="ECO:0000256" key="3">
    <source>
        <dbReference type="ARBA" id="ARBA00017941"/>
    </source>
</evidence>
<feature type="domain" description="Flagellar basal-body/hook protein C-terminal" evidence="7">
    <location>
        <begin position="94"/>
        <end position="137"/>
    </location>
</feature>
<feature type="domain" description="Flagellar basal body rod protein N-terminal" evidence="6">
    <location>
        <begin position="9"/>
        <end position="34"/>
    </location>
</feature>
<dbReference type="PANTHER" id="PTHR30435">
    <property type="entry name" value="FLAGELLAR PROTEIN"/>
    <property type="match status" value="1"/>
</dbReference>
<keyword evidence="4" id="KW-0975">Bacterial flagellum</keyword>
<dbReference type="InterPro" id="IPR010930">
    <property type="entry name" value="Flg_bb/hook_C_dom"/>
</dbReference>
<protein>
    <recommendedName>
        <fullName evidence="3">Flagellar basal-body rod protein FlgC</fullName>
    </recommendedName>
</protein>
<name>A0A382U7M4_9ZZZZ</name>
<gene>
    <name evidence="8" type="ORF">METZ01_LOCUS382645</name>
</gene>
<dbReference type="NCBIfam" id="TIGR01395">
    <property type="entry name" value="FlgC"/>
    <property type="match status" value="1"/>
</dbReference>
<dbReference type="PROSITE" id="PS00588">
    <property type="entry name" value="FLAGELLA_BB_ROD"/>
    <property type="match status" value="1"/>
</dbReference>
<comment type="similarity">
    <text evidence="2">Belongs to the flagella basal body rod proteins family.</text>
</comment>
<reference evidence="8" key="1">
    <citation type="submission" date="2018-05" db="EMBL/GenBank/DDBJ databases">
        <authorList>
            <person name="Lanie J.A."/>
            <person name="Ng W.-L."/>
            <person name="Kazmierczak K.M."/>
            <person name="Andrzejewski T.M."/>
            <person name="Davidsen T.M."/>
            <person name="Wayne K.J."/>
            <person name="Tettelin H."/>
            <person name="Glass J.I."/>
            <person name="Rusch D."/>
            <person name="Podicherti R."/>
            <person name="Tsui H.-C.T."/>
            <person name="Winkler M.E."/>
        </authorList>
    </citation>
    <scope>NUCLEOTIDE SEQUENCE</scope>
</reference>
<sequence length="141" mass="15230">MSFEDIMSISGGAMDAQTARINLAASNIANSDTVDTTPEAAFKAKRAIFKTILKDEIYRGSFMIAGGVKVSEIVDDKAVAPSRYDPSHPLANEAGFVFGSNVDVMTEMVDIKAASRSFESAVEASNVAKRLMMRTIEMLQK</sequence>
<organism evidence="8">
    <name type="scientific">marine metagenome</name>
    <dbReference type="NCBI Taxonomy" id="408172"/>
    <lineage>
        <taxon>unclassified sequences</taxon>
        <taxon>metagenomes</taxon>
        <taxon>ecological metagenomes</taxon>
    </lineage>
</organism>
<evidence type="ECO:0000256" key="4">
    <source>
        <dbReference type="ARBA" id="ARBA00023143"/>
    </source>
</evidence>
<dbReference type="GO" id="GO:0071978">
    <property type="term" value="P:bacterial-type flagellum-dependent swarming motility"/>
    <property type="evidence" value="ECO:0007669"/>
    <property type="project" value="TreeGrafter"/>
</dbReference>
<comment type="subcellular location">
    <subcellularLocation>
        <location evidence="1">Bacterial flagellum basal body</location>
    </subcellularLocation>
</comment>
<evidence type="ECO:0000256" key="2">
    <source>
        <dbReference type="ARBA" id="ARBA00009677"/>
    </source>
</evidence>
<dbReference type="EMBL" id="UINC01141820">
    <property type="protein sequence ID" value="SVD29791.1"/>
    <property type="molecule type" value="Genomic_DNA"/>
</dbReference>
<evidence type="ECO:0000259" key="7">
    <source>
        <dbReference type="Pfam" id="PF06429"/>
    </source>
</evidence>
<proteinExistence type="inferred from homology"/>
<dbReference type="InterPro" id="IPR019776">
    <property type="entry name" value="Flagellar_basal_body_rod_CS"/>
</dbReference>
<dbReference type="Pfam" id="PF00460">
    <property type="entry name" value="Flg_bb_rod"/>
    <property type="match status" value="1"/>
</dbReference>
<dbReference type="Pfam" id="PF06429">
    <property type="entry name" value="Flg_bbr_C"/>
    <property type="match status" value="1"/>
</dbReference>
<dbReference type="AlphaFoldDB" id="A0A382U7M4"/>
<dbReference type="GO" id="GO:0030694">
    <property type="term" value="C:bacterial-type flagellum basal body, rod"/>
    <property type="evidence" value="ECO:0007669"/>
    <property type="project" value="InterPro"/>
</dbReference>
<dbReference type="InterPro" id="IPR006299">
    <property type="entry name" value="FlgC"/>
</dbReference>
<dbReference type="InterPro" id="IPR001444">
    <property type="entry name" value="Flag_bb_rod_N"/>
</dbReference>
<evidence type="ECO:0000256" key="1">
    <source>
        <dbReference type="ARBA" id="ARBA00004117"/>
    </source>
</evidence>
<evidence type="ECO:0000256" key="5">
    <source>
        <dbReference type="ARBA" id="ARBA00025933"/>
    </source>
</evidence>